<sequence length="93" mass="10807">MLNISLLHRLIYSPQKHGGECSRNNNSCWEIPIGHHCQVVVQCDEQERSPWLLPDEGHADQKRLKVQLSQNVVDGQCHQIHDDWNPQLHQKVL</sequence>
<organism evidence="1 2">
    <name type="scientific">Rubroshorea leprosula</name>
    <dbReference type="NCBI Taxonomy" id="152421"/>
    <lineage>
        <taxon>Eukaryota</taxon>
        <taxon>Viridiplantae</taxon>
        <taxon>Streptophyta</taxon>
        <taxon>Embryophyta</taxon>
        <taxon>Tracheophyta</taxon>
        <taxon>Spermatophyta</taxon>
        <taxon>Magnoliopsida</taxon>
        <taxon>eudicotyledons</taxon>
        <taxon>Gunneridae</taxon>
        <taxon>Pentapetalae</taxon>
        <taxon>rosids</taxon>
        <taxon>malvids</taxon>
        <taxon>Malvales</taxon>
        <taxon>Dipterocarpaceae</taxon>
        <taxon>Rubroshorea</taxon>
    </lineage>
</organism>
<dbReference type="AlphaFoldDB" id="A0AAV5K2I8"/>
<accession>A0AAV5K2I8</accession>
<gene>
    <name evidence="1" type="ORF">SLEP1_g30456</name>
</gene>
<protein>
    <submittedName>
        <fullName evidence="1">Uncharacterized protein</fullName>
    </submittedName>
</protein>
<dbReference type="EMBL" id="BPVZ01000055">
    <property type="protein sequence ID" value="GKV20307.1"/>
    <property type="molecule type" value="Genomic_DNA"/>
</dbReference>
<name>A0AAV5K2I8_9ROSI</name>
<proteinExistence type="predicted"/>
<comment type="caution">
    <text evidence="1">The sequence shown here is derived from an EMBL/GenBank/DDBJ whole genome shotgun (WGS) entry which is preliminary data.</text>
</comment>
<evidence type="ECO:0000313" key="2">
    <source>
        <dbReference type="Proteomes" id="UP001054252"/>
    </source>
</evidence>
<dbReference type="Proteomes" id="UP001054252">
    <property type="component" value="Unassembled WGS sequence"/>
</dbReference>
<reference evidence="1 2" key="1">
    <citation type="journal article" date="2021" name="Commun. Biol.">
        <title>The genome of Shorea leprosula (Dipterocarpaceae) highlights the ecological relevance of drought in aseasonal tropical rainforests.</title>
        <authorList>
            <person name="Ng K.K.S."/>
            <person name="Kobayashi M.J."/>
            <person name="Fawcett J.A."/>
            <person name="Hatakeyama M."/>
            <person name="Paape T."/>
            <person name="Ng C.H."/>
            <person name="Ang C.C."/>
            <person name="Tnah L.H."/>
            <person name="Lee C.T."/>
            <person name="Nishiyama T."/>
            <person name="Sese J."/>
            <person name="O'Brien M.J."/>
            <person name="Copetti D."/>
            <person name="Mohd Noor M.I."/>
            <person name="Ong R.C."/>
            <person name="Putra M."/>
            <person name="Sireger I.Z."/>
            <person name="Indrioko S."/>
            <person name="Kosugi Y."/>
            <person name="Izuno A."/>
            <person name="Isagi Y."/>
            <person name="Lee S.L."/>
            <person name="Shimizu K.K."/>
        </authorList>
    </citation>
    <scope>NUCLEOTIDE SEQUENCE [LARGE SCALE GENOMIC DNA]</scope>
    <source>
        <strain evidence="1">214</strain>
    </source>
</reference>
<evidence type="ECO:0000313" key="1">
    <source>
        <dbReference type="EMBL" id="GKV20307.1"/>
    </source>
</evidence>
<keyword evidence="2" id="KW-1185">Reference proteome</keyword>